<dbReference type="InterPro" id="IPR058548">
    <property type="entry name" value="MlaB-like_STAS"/>
</dbReference>
<reference evidence="2" key="1">
    <citation type="journal article" date="2014" name="Int. J. Syst. Evol. Microbiol.">
        <title>Complete genome sequence of Corynebacterium casei LMG S-19264T (=DSM 44701T), isolated from a smear-ripened cheese.</title>
        <authorList>
            <consortium name="US DOE Joint Genome Institute (JGI-PGF)"/>
            <person name="Walter F."/>
            <person name="Albersmeier A."/>
            <person name="Kalinowski J."/>
            <person name="Ruckert C."/>
        </authorList>
    </citation>
    <scope>NUCLEOTIDE SEQUENCE</scope>
    <source>
        <strain evidence="2">JCM 4815</strain>
    </source>
</reference>
<evidence type="ECO:0000313" key="2">
    <source>
        <dbReference type="EMBL" id="GGY99604.1"/>
    </source>
</evidence>
<keyword evidence="3" id="KW-1185">Reference proteome</keyword>
<dbReference type="InterPro" id="IPR036513">
    <property type="entry name" value="STAS_dom_sf"/>
</dbReference>
<reference evidence="2" key="2">
    <citation type="submission" date="2020-09" db="EMBL/GenBank/DDBJ databases">
        <authorList>
            <person name="Sun Q."/>
            <person name="Ohkuma M."/>
        </authorList>
    </citation>
    <scope>NUCLEOTIDE SEQUENCE</scope>
    <source>
        <strain evidence="2">JCM 4815</strain>
    </source>
</reference>
<dbReference type="Pfam" id="PF13466">
    <property type="entry name" value="STAS_2"/>
    <property type="match status" value="1"/>
</dbReference>
<dbReference type="AlphaFoldDB" id="A0A918PCW3"/>
<dbReference type="InterPro" id="IPR002645">
    <property type="entry name" value="STAS_dom"/>
</dbReference>
<dbReference type="CDD" id="cd07043">
    <property type="entry name" value="STAS_anti-anti-sigma_factors"/>
    <property type="match status" value="1"/>
</dbReference>
<dbReference type="SUPFAM" id="SSF52091">
    <property type="entry name" value="SpoIIaa-like"/>
    <property type="match status" value="1"/>
</dbReference>
<dbReference type="EMBL" id="BMVW01000002">
    <property type="protein sequence ID" value="GGY99604.1"/>
    <property type="molecule type" value="Genomic_DNA"/>
</dbReference>
<name>A0A918PCW3_9ACTN</name>
<comment type="caution">
    <text evidence="2">The sequence shown here is derived from an EMBL/GenBank/DDBJ whole genome shotgun (WGS) entry which is preliminary data.</text>
</comment>
<protein>
    <recommendedName>
        <fullName evidence="1">STAS domain-containing protein</fullName>
    </recommendedName>
</protein>
<sequence length="127" mass="13308">MITPPFEFSLIVTAAADVLTVEVAGELDHQTSDALVRTVVGHLSPGGAAFRRVRLDFGRLTWIDSMGLSALLAVHRHAGAVGVTLHLDSRPGFLERLLTLTGTLDHLTTTVTTTAAAGDPVPEAEAG</sequence>
<gene>
    <name evidence="2" type="ORF">GCM10010365_17890</name>
</gene>
<dbReference type="PROSITE" id="PS50801">
    <property type="entry name" value="STAS"/>
    <property type="match status" value="1"/>
</dbReference>
<accession>A0A918PCW3</accession>
<dbReference type="Proteomes" id="UP000622166">
    <property type="component" value="Unassembled WGS sequence"/>
</dbReference>
<dbReference type="Gene3D" id="3.30.750.24">
    <property type="entry name" value="STAS domain"/>
    <property type="match status" value="1"/>
</dbReference>
<dbReference type="RefSeq" id="WP_229858508.1">
    <property type="nucleotide sequence ID" value="NZ_BMVW01000002.1"/>
</dbReference>
<evidence type="ECO:0000259" key="1">
    <source>
        <dbReference type="PROSITE" id="PS50801"/>
    </source>
</evidence>
<organism evidence="2 3">
    <name type="scientific">Streptomyces poonensis</name>
    <dbReference type="NCBI Taxonomy" id="68255"/>
    <lineage>
        <taxon>Bacteria</taxon>
        <taxon>Bacillati</taxon>
        <taxon>Actinomycetota</taxon>
        <taxon>Actinomycetes</taxon>
        <taxon>Kitasatosporales</taxon>
        <taxon>Streptomycetaceae</taxon>
        <taxon>Streptomyces</taxon>
    </lineage>
</organism>
<feature type="domain" description="STAS" evidence="1">
    <location>
        <begin position="8"/>
        <end position="124"/>
    </location>
</feature>
<proteinExistence type="predicted"/>
<evidence type="ECO:0000313" key="3">
    <source>
        <dbReference type="Proteomes" id="UP000622166"/>
    </source>
</evidence>